<dbReference type="Proteomes" id="UP000320421">
    <property type="component" value="Chromosome"/>
</dbReference>
<dbReference type="AlphaFoldDB" id="A0A517PQF6"/>
<sequence>MQTLIIINLLLCSAGPGHLRNEEPPASLFVPVPHVMPLPTGELEGLTFEMIPGIDDLQDLPNNPWDADWEEIDPDQIYEVIKDLENVEPQVIIPGQMPIIPFAPIPMRIDPAEFRLIELELEPPRSSFEP</sequence>
<accession>A0A517PQF6</accession>
<gene>
    <name evidence="1" type="ORF">HG66A1_34090</name>
</gene>
<dbReference type="EMBL" id="CP036266">
    <property type="protein sequence ID" value="QDT21606.1"/>
    <property type="molecule type" value="Genomic_DNA"/>
</dbReference>
<reference evidence="1 2" key="1">
    <citation type="submission" date="2019-02" db="EMBL/GenBank/DDBJ databases">
        <title>Deep-cultivation of Planctomycetes and their phenomic and genomic characterization uncovers novel biology.</title>
        <authorList>
            <person name="Wiegand S."/>
            <person name="Jogler M."/>
            <person name="Boedeker C."/>
            <person name="Pinto D."/>
            <person name="Vollmers J."/>
            <person name="Rivas-Marin E."/>
            <person name="Kohn T."/>
            <person name="Peeters S.H."/>
            <person name="Heuer A."/>
            <person name="Rast P."/>
            <person name="Oberbeckmann S."/>
            <person name="Bunk B."/>
            <person name="Jeske O."/>
            <person name="Meyerdierks A."/>
            <person name="Storesund J.E."/>
            <person name="Kallscheuer N."/>
            <person name="Luecker S."/>
            <person name="Lage O.M."/>
            <person name="Pohl T."/>
            <person name="Merkel B.J."/>
            <person name="Hornburger P."/>
            <person name="Mueller R.-W."/>
            <person name="Bruemmer F."/>
            <person name="Labrenz M."/>
            <person name="Spormann A.M."/>
            <person name="Op den Camp H."/>
            <person name="Overmann J."/>
            <person name="Amann R."/>
            <person name="Jetten M.S.M."/>
            <person name="Mascher T."/>
            <person name="Medema M.H."/>
            <person name="Devos D.P."/>
            <person name="Kaster A.-K."/>
            <person name="Ovreas L."/>
            <person name="Rohde M."/>
            <person name="Galperin M.Y."/>
            <person name="Jogler C."/>
        </authorList>
    </citation>
    <scope>NUCLEOTIDE SEQUENCE [LARGE SCALE GENOMIC DNA]</scope>
    <source>
        <strain evidence="1 2">HG66A1</strain>
    </source>
</reference>
<protein>
    <submittedName>
        <fullName evidence="1">Uncharacterized protein</fullName>
    </submittedName>
</protein>
<organism evidence="1 2">
    <name type="scientific">Gimesia chilikensis</name>
    <dbReference type="NCBI Taxonomy" id="2605989"/>
    <lineage>
        <taxon>Bacteria</taxon>
        <taxon>Pseudomonadati</taxon>
        <taxon>Planctomycetota</taxon>
        <taxon>Planctomycetia</taxon>
        <taxon>Planctomycetales</taxon>
        <taxon>Planctomycetaceae</taxon>
        <taxon>Gimesia</taxon>
    </lineage>
</organism>
<name>A0A517PQF6_9PLAN</name>
<dbReference type="RefSeq" id="WP_145186183.1">
    <property type="nucleotide sequence ID" value="NZ_CP036266.1"/>
</dbReference>
<evidence type="ECO:0000313" key="2">
    <source>
        <dbReference type="Proteomes" id="UP000320421"/>
    </source>
</evidence>
<proteinExistence type="predicted"/>
<evidence type="ECO:0000313" key="1">
    <source>
        <dbReference type="EMBL" id="QDT21606.1"/>
    </source>
</evidence>
<keyword evidence="2" id="KW-1185">Reference proteome</keyword>